<keyword evidence="11 19" id="KW-0028">Amino-acid biosynthesis</keyword>
<evidence type="ECO:0000256" key="13">
    <source>
        <dbReference type="ARBA" id="ARBA00022741"/>
    </source>
</evidence>
<comment type="cofactor">
    <cofactor evidence="2 19">
        <name>NAD(+)</name>
        <dbReference type="ChEBI" id="CHEBI:57540"/>
    </cofactor>
</comment>
<keyword evidence="23" id="KW-1185">Reference proteome</keyword>
<dbReference type="STRING" id="665467.SAMN02982931_00790"/>
<keyword evidence="10 19" id="KW-0963">Cytoplasm</keyword>
<dbReference type="GO" id="GO:0005737">
    <property type="term" value="C:cytoplasm"/>
    <property type="evidence" value="ECO:0007669"/>
    <property type="project" value="UniProtKB-SubCell"/>
</dbReference>
<evidence type="ECO:0000256" key="9">
    <source>
        <dbReference type="ARBA" id="ARBA00017684"/>
    </source>
</evidence>
<dbReference type="EMBL" id="FMXQ01000001">
    <property type="protein sequence ID" value="SDB08996.1"/>
    <property type="molecule type" value="Genomic_DNA"/>
</dbReference>
<dbReference type="CDD" id="cd08195">
    <property type="entry name" value="DHQS"/>
    <property type="match status" value="1"/>
</dbReference>
<dbReference type="SUPFAM" id="SSF56796">
    <property type="entry name" value="Dehydroquinate synthase-like"/>
    <property type="match status" value="1"/>
</dbReference>
<dbReference type="Pfam" id="PF01761">
    <property type="entry name" value="DHQ_synthase"/>
    <property type="match status" value="1"/>
</dbReference>
<keyword evidence="16 19" id="KW-0057">Aromatic amino acid biosynthesis</keyword>
<comment type="subcellular location">
    <subcellularLocation>
        <location evidence="5 19">Cytoplasm</location>
    </subcellularLocation>
</comment>
<reference evidence="22 23" key="1">
    <citation type="submission" date="2016-10" db="EMBL/GenBank/DDBJ databases">
        <authorList>
            <person name="de Groot N.N."/>
        </authorList>
    </citation>
    <scope>NUCLEOTIDE SEQUENCE [LARGE SCALE GENOMIC DNA]</scope>
    <source>
        <strain evidence="22 23">ATCC 35022</strain>
    </source>
</reference>
<evidence type="ECO:0000313" key="22">
    <source>
        <dbReference type="EMBL" id="SDB08996.1"/>
    </source>
</evidence>
<dbReference type="Proteomes" id="UP000199071">
    <property type="component" value="Unassembled WGS sequence"/>
</dbReference>
<evidence type="ECO:0000256" key="2">
    <source>
        <dbReference type="ARBA" id="ARBA00001911"/>
    </source>
</evidence>
<dbReference type="GO" id="GO:0003856">
    <property type="term" value="F:3-dehydroquinate synthase activity"/>
    <property type="evidence" value="ECO:0007669"/>
    <property type="project" value="UniProtKB-UniRule"/>
</dbReference>
<feature type="binding site" evidence="19">
    <location>
        <begin position="118"/>
        <end position="122"/>
    </location>
    <ligand>
        <name>NAD(+)</name>
        <dbReference type="ChEBI" id="CHEBI:57540"/>
    </ligand>
</feature>
<sequence>MSDADGQLHSGVSATVPVALGDRSYDIIIGRDIVDSAGAEIARRLPGARIAIVTDATVADLHLTTLIDSLDAAGVKHVQIVIKPGEGSKSFATLESVVDSLLEARMERSDAVLAFGGGVVGDLAGFASGIVLRGIHLIQIPTTLLAQVDSSVGGKTGVNTARGKNLVGVFHQPDLVLADAGILDSLPARIFNAGYAEVAKYGLIRDADFFQWLESNWRAVAAGWPEREKAIAIACKGKADIVSEDEREQGRRALLNLGHTFGHALEAVTGYSDRLLHGEAVSIGVVLAFEFSFKLGLCPLEDRRRVEAHFTEVGLPTRIRDIAGDLPDAATLMHHIAHDKKVSQGKLTFILTNGIGDAFIARDIPGDKVEAFLEEQLAK</sequence>
<keyword evidence="15 19" id="KW-0520">NAD</keyword>
<comment type="caution">
    <text evidence="19">Lacks conserved residue(s) required for the propagation of feature annotation.</text>
</comment>
<dbReference type="EC" id="4.2.3.4" evidence="8 19"/>
<feature type="binding site" evidence="19">
    <location>
        <position position="164"/>
    </location>
    <ligand>
        <name>NAD(+)</name>
        <dbReference type="ChEBI" id="CHEBI:57540"/>
    </ligand>
</feature>
<comment type="cofactor">
    <cofactor evidence="19">
        <name>Co(2+)</name>
        <dbReference type="ChEBI" id="CHEBI:48828"/>
    </cofactor>
    <cofactor evidence="19">
        <name>Zn(2+)</name>
        <dbReference type="ChEBI" id="CHEBI:29105"/>
    </cofactor>
    <text evidence="19">Binds 1 divalent metal cation per subunit. Can use either Co(2+) or Zn(2+).</text>
</comment>
<evidence type="ECO:0000256" key="8">
    <source>
        <dbReference type="ARBA" id="ARBA00013031"/>
    </source>
</evidence>
<name>A0A1G6AKT2_9HYPH</name>
<feature type="binding site" evidence="19">
    <location>
        <position position="277"/>
    </location>
    <ligand>
        <name>Zn(2+)</name>
        <dbReference type="ChEBI" id="CHEBI:29105"/>
    </ligand>
</feature>
<dbReference type="GO" id="GO:0009423">
    <property type="term" value="P:chorismate biosynthetic process"/>
    <property type="evidence" value="ECO:0007669"/>
    <property type="project" value="UniProtKB-UniRule"/>
</dbReference>
<evidence type="ECO:0000256" key="5">
    <source>
        <dbReference type="ARBA" id="ARBA00004496"/>
    </source>
</evidence>
<evidence type="ECO:0000313" key="23">
    <source>
        <dbReference type="Proteomes" id="UP000199071"/>
    </source>
</evidence>
<evidence type="ECO:0000256" key="11">
    <source>
        <dbReference type="ARBA" id="ARBA00022605"/>
    </source>
</evidence>
<evidence type="ECO:0000256" key="18">
    <source>
        <dbReference type="ARBA" id="ARBA00023285"/>
    </source>
</evidence>
<dbReference type="Gene3D" id="1.20.1090.10">
    <property type="entry name" value="Dehydroquinate synthase-like - alpha domain"/>
    <property type="match status" value="1"/>
</dbReference>
<evidence type="ECO:0000256" key="4">
    <source>
        <dbReference type="ARBA" id="ARBA00003485"/>
    </source>
</evidence>
<dbReference type="FunFam" id="3.40.50.1970:FF:000007">
    <property type="entry name" value="Pentafunctional AROM polypeptide"/>
    <property type="match status" value="1"/>
</dbReference>
<dbReference type="InterPro" id="IPR030963">
    <property type="entry name" value="DHQ_synth_fam"/>
</dbReference>
<dbReference type="UniPathway" id="UPA00053">
    <property type="reaction ID" value="UER00085"/>
</dbReference>
<evidence type="ECO:0000256" key="14">
    <source>
        <dbReference type="ARBA" id="ARBA00022833"/>
    </source>
</evidence>
<dbReference type="Gene3D" id="3.40.50.1970">
    <property type="match status" value="1"/>
</dbReference>
<comment type="function">
    <text evidence="4 19">Catalyzes the conversion of 3-deoxy-D-arabino-heptulosonate 7-phosphate (DAHP) to dehydroquinate (DHQ).</text>
</comment>
<dbReference type="InterPro" id="IPR050071">
    <property type="entry name" value="Dehydroquinate_synthase"/>
</dbReference>
<evidence type="ECO:0000259" key="20">
    <source>
        <dbReference type="Pfam" id="PF01761"/>
    </source>
</evidence>
<feature type="domain" description="3-dehydroquinate synthase C-terminal" evidence="21">
    <location>
        <begin position="194"/>
        <end position="342"/>
    </location>
</feature>
<evidence type="ECO:0000256" key="15">
    <source>
        <dbReference type="ARBA" id="ARBA00023027"/>
    </source>
</evidence>
<feature type="binding site" evidence="19">
    <location>
        <position position="259"/>
    </location>
    <ligand>
        <name>Zn(2+)</name>
        <dbReference type="ChEBI" id="CHEBI:29105"/>
    </ligand>
</feature>
<dbReference type="Pfam" id="PF24621">
    <property type="entry name" value="DHQS_C"/>
    <property type="match status" value="1"/>
</dbReference>
<dbReference type="AlphaFoldDB" id="A0A1G6AKT2"/>
<protein>
    <recommendedName>
        <fullName evidence="9 19">3-dehydroquinate synthase</fullName>
        <shortName evidence="19">DHQS</shortName>
        <ecNumber evidence="8 19">4.2.3.4</ecNumber>
    </recommendedName>
</protein>
<dbReference type="OrthoDB" id="9806583at2"/>
<keyword evidence="18 19" id="KW-0170">Cobalt</keyword>
<feature type="domain" description="3-dehydroquinate synthase N-terminal" evidence="20">
    <location>
        <begin position="80"/>
        <end position="191"/>
    </location>
</feature>
<dbReference type="PIRSF" id="PIRSF001455">
    <property type="entry name" value="DHQ_synth"/>
    <property type="match status" value="1"/>
</dbReference>
<evidence type="ECO:0000259" key="21">
    <source>
        <dbReference type="Pfam" id="PF24621"/>
    </source>
</evidence>
<evidence type="ECO:0000256" key="6">
    <source>
        <dbReference type="ARBA" id="ARBA00004661"/>
    </source>
</evidence>
<feature type="binding site" evidence="19">
    <location>
        <position position="155"/>
    </location>
    <ligand>
        <name>NAD(+)</name>
        <dbReference type="ChEBI" id="CHEBI:57540"/>
    </ligand>
</feature>
<accession>A0A1G6AKT2</accession>
<dbReference type="InterPro" id="IPR030960">
    <property type="entry name" value="DHQS/DOIS_N"/>
</dbReference>
<evidence type="ECO:0000256" key="7">
    <source>
        <dbReference type="ARBA" id="ARBA00005412"/>
    </source>
</evidence>
<evidence type="ECO:0000256" key="10">
    <source>
        <dbReference type="ARBA" id="ARBA00022490"/>
    </source>
</evidence>
<comment type="pathway">
    <text evidence="6 19">Metabolic intermediate biosynthesis; chorismate biosynthesis; chorismate from D-erythrose 4-phosphate and phosphoenolpyruvate: step 2/7.</text>
</comment>
<dbReference type="HAMAP" id="MF_00110">
    <property type="entry name" value="DHQ_synthase"/>
    <property type="match status" value="1"/>
</dbReference>
<evidence type="ECO:0000256" key="1">
    <source>
        <dbReference type="ARBA" id="ARBA00001393"/>
    </source>
</evidence>
<comment type="catalytic activity">
    <reaction evidence="1 19">
        <text>7-phospho-2-dehydro-3-deoxy-D-arabino-heptonate = 3-dehydroquinate + phosphate</text>
        <dbReference type="Rhea" id="RHEA:21968"/>
        <dbReference type="ChEBI" id="CHEBI:32364"/>
        <dbReference type="ChEBI" id="CHEBI:43474"/>
        <dbReference type="ChEBI" id="CHEBI:58394"/>
        <dbReference type="EC" id="4.2.3.4"/>
    </reaction>
</comment>
<dbReference type="InterPro" id="IPR056179">
    <property type="entry name" value="DHQS_C"/>
</dbReference>
<dbReference type="GO" id="GO:0046872">
    <property type="term" value="F:metal ion binding"/>
    <property type="evidence" value="ECO:0007669"/>
    <property type="project" value="UniProtKB-KW"/>
</dbReference>
<dbReference type="InterPro" id="IPR016037">
    <property type="entry name" value="DHQ_synth_AroB"/>
</dbReference>
<dbReference type="GO" id="GO:0009073">
    <property type="term" value="P:aromatic amino acid family biosynthetic process"/>
    <property type="evidence" value="ECO:0007669"/>
    <property type="project" value="UniProtKB-KW"/>
</dbReference>
<feature type="binding site" evidence="19">
    <location>
        <position position="197"/>
    </location>
    <ligand>
        <name>Zn(2+)</name>
        <dbReference type="ChEBI" id="CHEBI:29105"/>
    </ligand>
</feature>
<dbReference type="PANTHER" id="PTHR43622">
    <property type="entry name" value="3-DEHYDROQUINATE SYNTHASE"/>
    <property type="match status" value="1"/>
</dbReference>
<evidence type="ECO:0000256" key="19">
    <source>
        <dbReference type="HAMAP-Rule" id="MF_00110"/>
    </source>
</evidence>
<proteinExistence type="inferred from homology"/>
<comment type="cofactor">
    <cofactor evidence="3">
        <name>Zn(2+)</name>
        <dbReference type="ChEBI" id="CHEBI:29105"/>
    </cofactor>
</comment>
<dbReference type="GO" id="GO:0000166">
    <property type="term" value="F:nucleotide binding"/>
    <property type="evidence" value="ECO:0007669"/>
    <property type="project" value="UniProtKB-KW"/>
</dbReference>
<gene>
    <name evidence="19" type="primary">aroB</name>
    <name evidence="22" type="ORF">SAMN02982931_00790</name>
</gene>
<feature type="binding site" evidence="19">
    <location>
        <begin position="142"/>
        <end position="143"/>
    </location>
    <ligand>
        <name>NAD(+)</name>
        <dbReference type="ChEBI" id="CHEBI:57540"/>
    </ligand>
</feature>
<keyword evidence="17 19" id="KW-0456">Lyase</keyword>
<dbReference type="RefSeq" id="WP_090874863.1">
    <property type="nucleotide sequence ID" value="NZ_FMXQ01000001.1"/>
</dbReference>
<dbReference type="NCBIfam" id="TIGR01357">
    <property type="entry name" value="aroB"/>
    <property type="match status" value="1"/>
</dbReference>
<keyword evidence="12 19" id="KW-0479">Metal-binding</keyword>
<keyword evidence="14 19" id="KW-0862">Zinc</keyword>
<evidence type="ECO:0000256" key="17">
    <source>
        <dbReference type="ARBA" id="ARBA00023239"/>
    </source>
</evidence>
<evidence type="ECO:0000256" key="12">
    <source>
        <dbReference type="ARBA" id="ARBA00022723"/>
    </source>
</evidence>
<dbReference type="GO" id="GO:0008652">
    <property type="term" value="P:amino acid biosynthetic process"/>
    <property type="evidence" value="ECO:0007669"/>
    <property type="project" value="UniProtKB-KW"/>
</dbReference>
<keyword evidence="13 19" id="KW-0547">Nucleotide-binding</keyword>
<comment type="similarity">
    <text evidence="7 19">Belongs to the sugar phosphate cyclases superfamily. Dehydroquinate synthase family.</text>
</comment>
<dbReference type="PANTHER" id="PTHR43622:SF7">
    <property type="entry name" value="3-DEHYDROQUINATE SYNTHASE, CHLOROPLASTIC"/>
    <property type="match status" value="1"/>
</dbReference>
<organism evidence="22 23">
    <name type="scientific">Bauldia litoralis</name>
    <dbReference type="NCBI Taxonomy" id="665467"/>
    <lineage>
        <taxon>Bacteria</taxon>
        <taxon>Pseudomonadati</taxon>
        <taxon>Pseudomonadota</taxon>
        <taxon>Alphaproteobacteria</taxon>
        <taxon>Hyphomicrobiales</taxon>
        <taxon>Kaistiaceae</taxon>
        <taxon>Bauldia</taxon>
    </lineage>
</organism>
<evidence type="ECO:0000256" key="16">
    <source>
        <dbReference type="ARBA" id="ARBA00023141"/>
    </source>
</evidence>
<evidence type="ECO:0000256" key="3">
    <source>
        <dbReference type="ARBA" id="ARBA00001947"/>
    </source>
</evidence>